<sequence length="169" mass="19158">MSFMEGNQLFATPISDNMIEEITNNVRRQFSMKPQIAIAGFGKAGKSSLFNSIYGENVAKVSMRTDETTEMQSREKFGIDFTDTPGIGTAKFSFEKVKQMGVFDRQHIVIHVLNGASAISEQDEHLHELITQSSTKRVTVVNKVDILDLSEQEEYAQRKYERETRALSR</sequence>
<dbReference type="STRING" id="1499966.U14_01526"/>
<organism evidence="2">
    <name type="scientific">Candidatus Moduliflexus flocculans</name>
    <dbReference type="NCBI Taxonomy" id="1499966"/>
    <lineage>
        <taxon>Bacteria</taxon>
        <taxon>Candidatus Moduliflexota</taxon>
        <taxon>Candidatus Moduliflexia</taxon>
        <taxon>Candidatus Moduliflexales</taxon>
        <taxon>Candidatus Moduliflexaceae</taxon>
    </lineage>
</organism>
<dbReference type="GO" id="GO:0030488">
    <property type="term" value="P:tRNA methylation"/>
    <property type="evidence" value="ECO:0007669"/>
    <property type="project" value="TreeGrafter"/>
</dbReference>
<evidence type="ECO:0000259" key="1">
    <source>
        <dbReference type="Pfam" id="PF01926"/>
    </source>
</evidence>
<evidence type="ECO:0000313" key="2">
    <source>
        <dbReference type="EMBL" id="GAK50298.1"/>
    </source>
</evidence>
<dbReference type="GO" id="GO:0005737">
    <property type="term" value="C:cytoplasm"/>
    <property type="evidence" value="ECO:0007669"/>
    <property type="project" value="TreeGrafter"/>
</dbReference>
<dbReference type="AlphaFoldDB" id="A0A0S6VSA6"/>
<reference evidence="2" key="1">
    <citation type="journal article" date="2015" name="PeerJ">
        <title>First genomic representation of candidate bacterial phylum KSB3 points to enhanced environmental sensing as a trigger of wastewater bulking.</title>
        <authorList>
            <person name="Sekiguchi Y."/>
            <person name="Ohashi A."/>
            <person name="Parks D.H."/>
            <person name="Yamauchi T."/>
            <person name="Tyson G.W."/>
            <person name="Hugenholtz P."/>
        </authorList>
    </citation>
    <scope>NUCLEOTIDE SEQUENCE [LARGE SCALE GENOMIC DNA]</scope>
</reference>
<accession>A0A0S6VSA6</accession>
<dbReference type="HOGENOM" id="CLU_1575410_0_0_0"/>
<evidence type="ECO:0000313" key="3">
    <source>
        <dbReference type="Proteomes" id="UP000030700"/>
    </source>
</evidence>
<feature type="domain" description="G" evidence="1">
    <location>
        <begin position="35"/>
        <end position="143"/>
    </location>
</feature>
<dbReference type="GO" id="GO:0002098">
    <property type="term" value="P:tRNA wobble uridine modification"/>
    <property type="evidence" value="ECO:0007669"/>
    <property type="project" value="TreeGrafter"/>
</dbReference>
<dbReference type="Gene3D" id="3.40.50.300">
    <property type="entry name" value="P-loop containing nucleotide triphosphate hydrolases"/>
    <property type="match status" value="1"/>
</dbReference>
<dbReference type="InterPro" id="IPR006073">
    <property type="entry name" value="GTP-bd"/>
</dbReference>
<protein>
    <submittedName>
        <fullName evidence="2">GTP-binding protein engA</fullName>
    </submittedName>
</protein>
<dbReference type="InterPro" id="IPR027417">
    <property type="entry name" value="P-loop_NTPase"/>
</dbReference>
<gene>
    <name evidence="2" type="ORF">U14_01526</name>
</gene>
<dbReference type="GO" id="GO:0005525">
    <property type="term" value="F:GTP binding"/>
    <property type="evidence" value="ECO:0007669"/>
    <property type="project" value="InterPro"/>
</dbReference>
<dbReference type="SUPFAM" id="SSF52540">
    <property type="entry name" value="P-loop containing nucleoside triphosphate hydrolases"/>
    <property type="match status" value="1"/>
</dbReference>
<dbReference type="EMBL" id="DF820456">
    <property type="protein sequence ID" value="GAK50298.1"/>
    <property type="molecule type" value="Genomic_DNA"/>
</dbReference>
<keyword evidence="3" id="KW-1185">Reference proteome</keyword>
<name>A0A0S6VSA6_9BACT</name>
<dbReference type="NCBIfam" id="TIGR00231">
    <property type="entry name" value="small_GTP"/>
    <property type="match status" value="1"/>
</dbReference>
<dbReference type="PANTHER" id="PTHR42714">
    <property type="entry name" value="TRNA MODIFICATION GTPASE GTPBP3"/>
    <property type="match status" value="1"/>
</dbReference>
<proteinExistence type="predicted"/>
<dbReference type="Pfam" id="PF01926">
    <property type="entry name" value="MMR_HSR1"/>
    <property type="match status" value="1"/>
</dbReference>
<dbReference type="PANTHER" id="PTHR42714:SF2">
    <property type="entry name" value="TRNA MODIFICATION GTPASE GTPBP3, MITOCHONDRIAL"/>
    <property type="match status" value="1"/>
</dbReference>
<dbReference type="InterPro" id="IPR005225">
    <property type="entry name" value="Small_GTP-bd"/>
</dbReference>
<dbReference type="Proteomes" id="UP000030700">
    <property type="component" value="Unassembled WGS sequence"/>
</dbReference>